<dbReference type="AlphaFoldDB" id="A0A1J5PVD6"/>
<dbReference type="EMBL" id="MLJW01002373">
    <property type="protein sequence ID" value="OIQ74824.1"/>
    <property type="molecule type" value="Genomic_DNA"/>
</dbReference>
<comment type="caution">
    <text evidence="2">The sequence shown here is derived from an EMBL/GenBank/DDBJ whole genome shotgun (WGS) entry which is preliminary data.</text>
</comment>
<protein>
    <submittedName>
        <fullName evidence="2">Uncharacterized protein</fullName>
    </submittedName>
</protein>
<organism evidence="2">
    <name type="scientific">mine drainage metagenome</name>
    <dbReference type="NCBI Taxonomy" id="410659"/>
    <lineage>
        <taxon>unclassified sequences</taxon>
        <taxon>metagenomes</taxon>
        <taxon>ecological metagenomes</taxon>
    </lineage>
</organism>
<feature type="region of interest" description="Disordered" evidence="1">
    <location>
        <begin position="1"/>
        <end position="26"/>
    </location>
</feature>
<evidence type="ECO:0000256" key="1">
    <source>
        <dbReference type="SAM" id="MobiDB-lite"/>
    </source>
</evidence>
<accession>A0A1J5PVD6</accession>
<evidence type="ECO:0000313" key="2">
    <source>
        <dbReference type="EMBL" id="OIQ74824.1"/>
    </source>
</evidence>
<gene>
    <name evidence="2" type="ORF">GALL_435150</name>
</gene>
<reference evidence="2" key="1">
    <citation type="submission" date="2016-10" db="EMBL/GenBank/DDBJ databases">
        <title>Sequence of Gallionella enrichment culture.</title>
        <authorList>
            <person name="Poehlein A."/>
            <person name="Muehling M."/>
            <person name="Daniel R."/>
        </authorList>
    </citation>
    <scope>NUCLEOTIDE SEQUENCE</scope>
</reference>
<name>A0A1J5PVD6_9ZZZZ</name>
<sequence length="488" mass="54355">MAASVRTGEGPVSSSDRHTPQRSFGGVIRKTDAAVVEEAGERCPAVEKVVDRLGGIVLGGEQRSLLVHPDFKLGNERPRSFTAHGKPLLRRFAVNAALDLEEHVDTTHSLAGDRRLSLFHQVDKFPPAVAPAGRFKDRSRLPLSLVELVVSIKGIGLHEAHIAGKMALRMLPGTTARVMERGRRRVFAAKRPVIANIGPDPAGDSLQFREYGHRRVIGVDAFRPHDMGPDRLNNWLERHHAGADPIRQRRDIDLDPFPGIGLALAVQRLMQQELVDQHHRQQTRPGEATRDRMRGRRRFRDGLTVPAGELLTDVLDDLPAPRLAFQGLRYHLAKLVQPLAAAFTAGARRGFDNTFDRQVIWQGMSRRTRILRTLLLGGFWCRDLGLGFLLGLGLFKILDGQLKLLDQQPAAFRRLPELLAPCLGQHQLQPFDFQAADGHLALRQRQQFALRKDHRVRSGKVGGKRIGGRRHADKSIIFVAKNPAGFPS</sequence>
<proteinExistence type="predicted"/>